<keyword evidence="2" id="KW-1185">Reference proteome</keyword>
<dbReference type="RefSeq" id="WP_070402052.1">
    <property type="nucleotide sequence ID" value="NZ_BJVW01000002.1"/>
</dbReference>
<dbReference type="OrthoDB" id="6681382at2"/>
<sequence>MTDDPTPEPGAELNPALEPVFEDIEEGLLSQGFVLRRSAEMRPLLENFGLKDWESFAASWSRLGLDRYMADGGRYRRRRYATYSMRPGHLVRKRHQPHYQSRDYNLLNGGIERWFRPMEDAMAAHPAMIAILRAFGTLAHDLTDKSERPENWHVEVHQFRIEAQPDQSGQPTPEGMHRDGVDWVMVLMVARQNVQSGVTTIHNAQREEVGSFTLENPLDAAIVDDHRVYHGVTAVEPIDPAKPAYRDVLVVTLRHE</sequence>
<evidence type="ECO:0000313" key="2">
    <source>
        <dbReference type="Proteomes" id="UP000179145"/>
    </source>
</evidence>
<protein>
    <submittedName>
        <fullName evidence="1">Uncharacterized protein</fullName>
    </submittedName>
</protein>
<dbReference type="STRING" id="153496.A0U89_02975"/>
<accession>A0A1D8URG7</accession>
<dbReference type="eggNOG" id="COG4340">
    <property type="taxonomic scope" value="Bacteria"/>
</dbReference>
<evidence type="ECO:0000313" key="1">
    <source>
        <dbReference type="EMBL" id="AOX16252.1"/>
    </source>
</evidence>
<dbReference type="Pfam" id="PF10014">
    <property type="entry name" value="2OG-Fe_Oxy_2"/>
    <property type="match status" value="1"/>
</dbReference>
<organism evidence="1 2">
    <name type="scientific">Kozakia baliensis</name>
    <dbReference type="NCBI Taxonomy" id="153496"/>
    <lineage>
        <taxon>Bacteria</taxon>
        <taxon>Pseudomonadati</taxon>
        <taxon>Pseudomonadota</taxon>
        <taxon>Alphaproteobacteria</taxon>
        <taxon>Acetobacterales</taxon>
        <taxon>Acetobacteraceae</taxon>
        <taxon>Kozakia</taxon>
    </lineage>
</organism>
<dbReference type="InterPro" id="IPR018724">
    <property type="entry name" value="2OG-Fe_dioxygenase"/>
</dbReference>
<dbReference type="KEGG" id="kba:A0U89_02975"/>
<gene>
    <name evidence="1" type="ORF">A0U89_02975</name>
</gene>
<name>A0A1D8URG7_9PROT</name>
<proteinExistence type="predicted"/>
<dbReference type="AlphaFoldDB" id="A0A1D8URG7"/>
<dbReference type="Proteomes" id="UP000179145">
    <property type="component" value="Chromosome"/>
</dbReference>
<dbReference type="GO" id="GO:0051213">
    <property type="term" value="F:dioxygenase activity"/>
    <property type="evidence" value="ECO:0007669"/>
    <property type="project" value="InterPro"/>
</dbReference>
<reference evidence="1 2" key="1">
    <citation type="journal article" date="2016" name="Microb. Cell Fact.">
        <title>Dissection of exopolysaccharide biosynthesis in Kozakia baliensis.</title>
        <authorList>
            <person name="Brandt J.U."/>
            <person name="Jakob F."/>
            <person name="Behr J."/>
            <person name="Geissler A.J."/>
            <person name="Vogel R.F."/>
        </authorList>
    </citation>
    <scope>NUCLEOTIDE SEQUENCE [LARGE SCALE GENOMIC DNA]</scope>
    <source>
        <strain evidence="1 2">DSM 14400</strain>
    </source>
</reference>
<dbReference type="Gene3D" id="2.60.120.620">
    <property type="entry name" value="q2cbj1_9rhob like domain"/>
    <property type="match status" value="1"/>
</dbReference>
<dbReference type="EMBL" id="CP014674">
    <property type="protein sequence ID" value="AOX16252.1"/>
    <property type="molecule type" value="Genomic_DNA"/>
</dbReference>